<feature type="compositionally biased region" description="Polar residues" evidence="9">
    <location>
        <begin position="1"/>
        <end position="22"/>
    </location>
</feature>
<dbReference type="OrthoDB" id="5797147at2"/>
<evidence type="ECO:0000256" key="3">
    <source>
        <dbReference type="ARBA" id="ARBA00022491"/>
    </source>
</evidence>
<evidence type="ECO:0000256" key="2">
    <source>
        <dbReference type="ARBA" id="ARBA00017823"/>
    </source>
</evidence>
<dbReference type="InterPro" id="IPR031316">
    <property type="entry name" value="FlgM_C"/>
</dbReference>
<protein>
    <recommendedName>
        <fullName evidence="2">Negative regulator of flagellin synthesis</fullName>
    </recommendedName>
    <alternativeName>
        <fullName evidence="8">Anti-sigma-28 factor</fullName>
    </alternativeName>
</protein>
<dbReference type="AlphaFoldDB" id="A0A8J2U260"/>
<keyword evidence="5" id="KW-0805">Transcription regulation</keyword>
<keyword evidence="3" id="KW-0678">Repressor</keyword>
<dbReference type="GO" id="GO:0044781">
    <property type="term" value="P:bacterial-type flagellum organization"/>
    <property type="evidence" value="ECO:0007669"/>
    <property type="project" value="UniProtKB-KW"/>
</dbReference>
<evidence type="ECO:0000313" key="11">
    <source>
        <dbReference type="EMBL" id="GGA65544.1"/>
    </source>
</evidence>
<evidence type="ECO:0000256" key="5">
    <source>
        <dbReference type="ARBA" id="ARBA00023015"/>
    </source>
</evidence>
<dbReference type="SUPFAM" id="SSF101498">
    <property type="entry name" value="Anti-sigma factor FlgM"/>
    <property type="match status" value="1"/>
</dbReference>
<keyword evidence="4" id="KW-1005">Bacterial flagellum biogenesis</keyword>
<evidence type="ECO:0000313" key="12">
    <source>
        <dbReference type="Proteomes" id="UP000619743"/>
    </source>
</evidence>
<gene>
    <name evidence="11" type="ORF">GCM10011369_03730</name>
</gene>
<keyword evidence="12" id="KW-1185">Reference proteome</keyword>
<dbReference type="GO" id="GO:0045892">
    <property type="term" value="P:negative regulation of DNA-templated transcription"/>
    <property type="evidence" value="ECO:0007669"/>
    <property type="project" value="InterPro"/>
</dbReference>
<comment type="caution">
    <text evidence="11">The sequence shown here is derived from an EMBL/GenBank/DDBJ whole genome shotgun (WGS) entry which is preliminary data.</text>
</comment>
<feature type="region of interest" description="Disordered" evidence="9">
    <location>
        <begin position="1"/>
        <end position="75"/>
    </location>
</feature>
<accession>A0A8J2U260</accession>
<dbReference type="Proteomes" id="UP000619743">
    <property type="component" value="Unassembled WGS sequence"/>
</dbReference>
<dbReference type="NCBIfam" id="TIGR03824">
    <property type="entry name" value="FlgM_jcvi"/>
    <property type="match status" value="1"/>
</dbReference>
<proteinExistence type="inferred from homology"/>
<keyword evidence="6" id="KW-0804">Transcription</keyword>
<reference evidence="12" key="1">
    <citation type="journal article" date="2019" name="Int. J. Syst. Evol. Microbiol.">
        <title>The Global Catalogue of Microorganisms (GCM) 10K type strain sequencing project: providing services to taxonomists for standard genome sequencing and annotation.</title>
        <authorList>
            <consortium name="The Broad Institute Genomics Platform"/>
            <consortium name="The Broad Institute Genome Sequencing Center for Infectious Disease"/>
            <person name="Wu L."/>
            <person name="Ma J."/>
        </authorList>
    </citation>
    <scope>NUCLEOTIDE SEQUENCE [LARGE SCALE GENOMIC DNA]</scope>
    <source>
        <strain evidence="12">CGMCC 1.10130</strain>
    </source>
</reference>
<evidence type="ECO:0000256" key="1">
    <source>
        <dbReference type="ARBA" id="ARBA00005322"/>
    </source>
</evidence>
<dbReference type="EMBL" id="BMDX01000002">
    <property type="protein sequence ID" value="GGA65544.1"/>
    <property type="molecule type" value="Genomic_DNA"/>
</dbReference>
<sequence length="117" mass="12492">MAIDTNRVQGNPGNQVKGSTAGKSEVQIQQNRQTTQSQSQSNQQASPAAVKDSVSLTQQAQSLGSMQRAMASSPSFSQERVANIKKAIAEGQYKVDPEKLAQKLQAFEKELGNLTGA</sequence>
<comment type="similarity">
    <text evidence="1">Belongs to the FlgM family.</text>
</comment>
<evidence type="ECO:0000256" key="4">
    <source>
        <dbReference type="ARBA" id="ARBA00022795"/>
    </source>
</evidence>
<comment type="function">
    <text evidence="7">Responsible for the coupling of flagellin expression to flagellar assembly by preventing expression of the flagellin genes when a component of the middle class of proteins is defective. It negatively regulates flagellar genes by inhibiting the activity of FliA by directly binding to FliA.</text>
</comment>
<name>A0A8J2U260_9GAMM</name>
<evidence type="ECO:0000256" key="7">
    <source>
        <dbReference type="ARBA" id="ARBA00024739"/>
    </source>
</evidence>
<dbReference type="InterPro" id="IPR007412">
    <property type="entry name" value="FlgM"/>
</dbReference>
<dbReference type="InterPro" id="IPR035890">
    <property type="entry name" value="Anti-sigma-28_factor_FlgM_sf"/>
</dbReference>
<evidence type="ECO:0000256" key="8">
    <source>
        <dbReference type="ARBA" id="ARBA00030117"/>
    </source>
</evidence>
<feature type="compositionally biased region" description="Polar residues" evidence="9">
    <location>
        <begin position="54"/>
        <end position="75"/>
    </location>
</feature>
<feature type="domain" description="Anti-sigma-28 factor FlgM C-terminal" evidence="10">
    <location>
        <begin position="52"/>
        <end position="104"/>
    </location>
</feature>
<dbReference type="RefSeq" id="WP_087504634.1">
    <property type="nucleotide sequence ID" value="NZ_BMDX01000002.1"/>
</dbReference>
<feature type="compositionally biased region" description="Low complexity" evidence="9">
    <location>
        <begin position="27"/>
        <end position="44"/>
    </location>
</feature>
<evidence type="ECO:0000259" key="10">
    <source>
        <dbReference type="Pfam" id="PF04316"/>
    </source>
</evidence>
<evidence type="ECO:0000256" key="9">
    <source>
        <dbReference type="SAM" id="MobiDB-lite"/>
    </source>
</evidence>
<organism evidence="11 12">
    <name type="scientific">Neiella marina</name>
    <dbReference type="NCBI Taxonomy" id="508461"/>
    <lineage>
        <taxon>Bacteria</taxon>
        <taxon>Pseudomonadati</taxon>
        <taxon>Pseudomonadota</taxon>
        <taxon>Gammaproteobacteria</taxon>
        <taxon>Alteromonadales</taxon>
        <taxon>Echinimonadaceae</taxon>
        <taxon>Neiella</taxon>
    </lineage>
</organism>
<evidence type="ECO:0000256" key="6">
    <source>
        <dbReference type="ARBA" id="ARBA00023163"/>
    </source>
</evidence>
<dbReference type="Pfam" id="PF04316">
    <property type="entry name" value="FlgM"/>
    <property type="match status" value="1"/>
</dbReference>